<evidence type="ECO:0000256" key="1">
    <source>
        <dbReference type="SAM" id="SignalP"/>
    </source>
</evidence>
<dbReference type="STRING" id="4072.A0A2G2ZF22"/>
<organism evidence="2 3">
    <name type="scientific">Capsicum annuum</name>
    <name type="common">Capsicum pepper</name>
    <dbReference type="NCBI Taxonomy" id="4072"/>
    <lineage>
        <taxon>Eukaryota</taxon>
        <taxon>Viridiplantae</taxon>
        <taxon>Streptophyta</taxon>
        <taxon>Embryophyta</taxon>
        <taxon>Tracheophyta</taxon>
        <taxon>Spermatophyta</taxon>
        <taxon>Magnoliopsida</taxon>
        <taxon>eudicotyledons</taxon>
        <taxon>Gunneridae</taxon>
        <taxon>Pentapetalae</taxon>
        <taxon>asterids</taxon>
        <taxon>lamiids</taxon>
        <taxon>Solanales</taxon>
        <taxon>Solanaceae</taxon>
        <taxon>Solanoideae</taxon>
        <taxon>Capsiceae</taxon>
        <taxon>Capsicum</taxon>
    </lineage>
</organism>
<sequence length="97" mass="10544">MMMKFVILSAVTLALISVVFASDSENNVFRPTSIAGSKDVLSKVEMIPLKLDAFGAESIAFDPNGEGPYTGVADGCILKWMQHDQTWVDFAVTSSQR</sequence>
<dbReference type="InterPro" id="IPR011042">
    <property type="entry name" value="6-blade_b-propeller_TolB-like"/>
</dbReference>
<name>A0A2G2ZF22_CAPAN</name>
<dbReference type="Gene3D" id="2.120.10.30">
    <property type="entry name" value="TolB, C-terminal domain"/>
    <property type="match status" value="1"/>
</dbReference>
<accession>A0A2G2ZF22</accession>
<comment type="caution">
    <text evidence="2">The sequence shown here is derived from an EMBL/GenBank/DDBJ whole genome shotgun (WGS) entry which is preliminary data.</text>
</comment>
<dbReference type="Proteomes" id="UP000222542">
    <property type="component" value="Unassembled WGS sequence"/>
</dbReference>
<dbReference type="PANTHER" id="PTHR10426">
    <property type="entry name" value="STRICTOSIDINE SYNTHASE-RELATED"/>
    <property type="match status" value="1"/>
</dbReference>
<keyword evidence="1" id="KW-0732">Signal</keyword>
<keyword evidence="3" id="KW-1185">Reference proteome</keyword>
<feature type="chain" id="PRO_5013733831" evidence="1">
    <location>
        <begin position="22"/>
        <end position="97"/>
    </location>
</feature>
<proteinExistence type="predicted"/>
<reference evidence="2 3" key="2">
    <citation type="journal article" date="2017" name="Genome Biol.">
        <title>New reference genome sequences of hot pepper reveal the massive evolution of plant disease-resistance genes by retroduplication.</title>
        <authorList>
            <person name="Kim S."/>
            <person name="Park J."/>
            <person name="Yeom S.I."/>
            <person name="Kim Y.M."/>
            <person name="Seo E."/>
            <person name="Kim K.T."/>
            <person name="Kim M.S."/>
            <person name="Lee J.M."/>
            <person name="Cheong K."/>
            <person name="Shin H.S."/>
            <person name="Kim S.B."/>
            <person name="Han K."/>
            <person name="Lee J."/>
            <person name="Park M."/>
            <person name="Lee H.A."/>
            <person name="Lee H.Y."/>
            <person name="Lee Y."/>
            <person name="Oh S."/>
            <person name="Lee J.H."/>
            <person name="Choi E."/>
            <person name="Choi E."/>
            <person name="Lee S.E."/>
            <person name="Jeon J."/>
            <person name="Kim H."/>
            <person name="Choi G."/>
            <person name="Song H."/>
            <person name="Lee J."/>
            <person name="Lee S.C."/>
            <person name="Kwon J.K."/>
            <person name="Lee H.Y."/>
            <person name="Koo N."/>
            <person name="Hong Y."/>
            <person name="Kim R.W."/>
            <person name="Kang W.H."/>
            <person name="Huh J.H."/>
            <person name="Kang B.C."/>
            <person name="Yang T.J."/>
            <person name="Lee Y.H."/>
            <person name="Bennetzen J.L."/>
            <person name="Choi D."/>
        </authorList>
    </citation>
    <scope>NUCLEOTIDE SEQUENCE [LARGE SCALE GENOMIC DNA]</scope>
    <source>
        <strain evidence="3">cv. CM334</strain>
    </source>
</reference>
<evidence type="ECO:0000313" key="3">
    <source>
        <dbReference type="Proteomes" id="UP000222542"/>
    </source>
</evidence>
<dbReference type="Pfam" id="PF20067">
    <property type="entry name" value="SSL_N"/>
    <property type="match status" value="1"/>
</dbReference>
<protein>
    <submittedName>
        <fullName evidence="2">Uncharacterized protein</fullName>
    </submittedName>
</protein>
<dbReference type="OMA" id="WINFAIT"/>
<evidence type="ECO:0000313" key="2">
    <source>
        <dbReference type="EMBL" id="PHT80578.1"/>
    </source>
</evidence>
<dbReference type="EMBL" id="AYRZ02000005">
    <property type="protein sequence ID" value="PHT80578.1"/>
    <property type="molecule type" value="Genomic_DNA"/>
</dbReference>
<dbReference type="PANTHER" id="PTHR10426:SF69">
    <property type="entry name" value="PROTEIN STRICTOSIDINE SYNTHASE-LIKE 10"/>
    <property type="match status" value="1"/>
</dbReference>
<dbReference type="AlphaFoldDB" id="A0A2G2ZF22"/>
<dbReference type="Gramene" id="PHT80578">
    <property type="protein sequence ID" value="PHT80578"/>
    <property type="gene ID" value="T459_13593"/>
</dbReference>
<reference evidence="2 3" key="1">
    <citation type="journal article" date="2014" name="Nat. Genet.">
        <title>Genome sequence of the hot pepper provides insights into the evolution of pungency in Capsicum species.</title>
        <authorList>
            <person name="Kim S."/>
            <person name="Park M."/>
            <person name="Yeom S.I."/>
            <person name="Kim Y.M."/>
            <person name="Lee J.M."/>
            <person name="Lee H.A."/>
            <person name="Seo E."/>
            <person name="Choi J."/>
            <person name="Cheong K."/>
            <person name="Kim K.T."/>
            <person name="Jung K."/>
            <person name="Lee G.W."/>
            <person name="Oh S.K."/>
            <person name="Bae C."/>
            <person name="Kim S.B."/>
            <person name="Lee H.Y."/>
            <person name="Kim S.Y."/>
            <person name="Kim M.S."/>
            <person name="Kang B.C."/>
            <person name="Jo Y.D."/>
            <person name="Yang H.B."/>
            <person name="Jeong H.J."/>
            <person name="Kang W.H."/>
            <person name="Kwon J.K."/>
            <person name="Shin C."/>
            <person name="Lim J.Y."/>
            <person name="Park J.H."/>
            <person name="Huh J.H."/>
            <person name="Kim J.S."/>
            <person name="Kim B.D."/>
            <person name="Cohen O."/>
            <person name="Paran I."/>
            <person name="Suh M.C."/>
            <person name="Lee S.B."/>
            <person name="Kim Y.K."/>
            <person name="Shin Y."/>
            <person name="Noh S.J."/>
            <person name="Park J."/>
            <person name="Seo Y.S."/>
            <person name="Kwon S.Y."/>
            <person name="Kim H.A."/>
            <person name="Park J.M."/>
            <person name="Kim H.J."/>
            <person name="Choi S.B."/>
            <person name="Bosland P.W."/>
            <person name="Reeves G."/>
            <person name="Jo S.H."/>
            <person name="Lee B.W."/>
            <person name="Cho H.T."/>
            <person name="Choi H.S."/>
            <person name="Lee M.S."/>
            <person name="Yu Y."/>
            <person name="Do Choi Y."/>
            <person name="Park B.S."/>
            <person name="van Deynze A."/>
            <person name="Ashrafi H."/>
            <person name="Hill T."/>
            <person name="Kim W.T."/>
            <person name="Pai H.S."/>
            <person name="Ahn H.K."/>
            <person name="Yeam I."/>
            <person name="Giovannoni J.J."/>
            <person name="Rose J.K."/>
            <person name="Sorensen I."/>
            <person name="Lee S.J."/>
            <person name="Kim R.W."/>
            <person name="Choi I.Y."/>
            <person name="Choi B.S."/>
            <person name="Lim J.S."/>
            <person name="Lee Y.H."/>
            <person name="Choi D."/>
        </authorList>
    </citation>
    <scope>NUCLEOTIDE SEQUENCE [LARGE SCALE GENOMIC DNA]</scope>
    <source>
        <strain evidence="3">cv. CM334</strain>
    </source>
</reference>
<gene>
    <name evidence="2" type="ORF">T459_13593</name>
</gene>
<feature type="signal peptide" evidence="1">
    <location>
        <begin position="1"/>
        <end position="21"/>
    </location>
</feature>